<dbReference type="Gene3D" id="1.10.1740.10">
    <property type="match status" value="1"/>
</dbReference>
<dbReference type="InterPro" id="IPR013325">
    <property type="entry name" value="RNA_pol_sigma_r2"/>
</dbReference>
<evidence type="ECO:0000313" key="10">
    <source>
        <dbReference type="Proteomes" id="UP001165395"/>
    </source>
</evidence>
<keyword evidence="3 6" id="KW-0731">Sigma factor</keyword>
<evidence type="ECO:0000256" key="1">
    <source>
        <dbReference type="ARBA" id="ARBA00022490"/>
    </source>
</evidence>
<dbReference type="HAMAP" id="MF_00962">
    <property type="entry name" value="Sigma70_FliA"/>
    <property type="match status" value="1"/>
</dbReference>
<proteinExistence type="inferred from homology"/>
<dbReference type="PROSITE" id="PS00716">
    <property type="entry name" value="SIGMA70_2"/>
    <property type="match status" value="1"/>
</dbReference>
<dbReference type="PROSITE" id="PS00715">
    <property type="entry name" value="SIGMA70_1"/>
    <property type="match status" value="1"/>
</dbReference>
<keyword evidence="10" id="KW-1185">Reference proteome</keyword>
<dbReference type="Pfam" id="PF04539">
    <property type="entry name" value="Sigma70_r3"/>
    <property type="match status" value="1"/>
</dbReference>
<dbReference type="InterPro" id="IPR014284">
    <property type="entry name" value="RNA_pol_sigma-70_dom"/>
</dbReference>
<dbReference type="InterPro" id="IPR007624">
    <property type="entry name" value="RNA_pol_sigma70_r3"/>
</dbReference>
<dbReference type="NCBIfam" id="TIGR02479">
    <property type="entry name" value="FliA_WhiG"/>
    <property type="match status" value="1"/>
</dbReference>
<feature type="domain" description="RNA polymerase sigma-70" evidence="7">
    <location>
        <begin position="40"/>
        <end position="53"/>
    </location>
</feature>
<dbReference type="InterPro" id="IPR007627">
    <property type="entry name" value="RNA_pol_sigma70_r2"/>
</dbReference>
<name>A0ABS8D6U5_9NEIS</name>
<dbReference type="Gene3D" id="1.20.140.160">
    <property type="match status" value="1"/>
</dbReference>
<evidence type="ECO:0000256" key="4">
    <source>
        <dbReference type="ARBA" id="ARBA00023125"/>
    </source>
</evidence>
<feature type="region of interest" description="Sigma-70 factor domain-2" evidence="6">
    <location>
        <begin position="13"/>
        <end position="85"/>
    </location>
</feature>
<feature type="region of interest" description="Sigma-70 factor domain-3" evidence="6">
    <location>
        <begin position="93"/>
        <end position="163"/>
    </location>
</feature>
<dbReference type="NCBIfam" id="NF005413">
    <property type="entry name" value="PRK06986.1"/>
    <property type="match status" value="1"/>
</dbReference>
<comment type="subcellular location">
    <subcellularLocation>
        <location evidence="6">Cytoplasm</location>
    </subcellularLocation>
</comment>
<evidence type="ECO:0000256" key="5">
    <source>
        <dbReference type="ARBA" id="ARBA00023163"/>
    </source>
</evidence>
<accession>A0ABS8D6U5</accession>
<comment type="caution">
    <text evidence="9">The sequence shown here is derived from an EMBL/GenBank/DDBJ whole genome shotgun (WGS) entry which is preliminary data.</text>
</comment>
<dbReference type="InterPro" id="IPR013324">
    <property type="entry name" value="RNA_pol_sigma_r3/r4-like"/>
</dbReference>
<feature type="domain" description="RNA polymerase sigma-70" evidence="8">
    <location>
        <begin position="203"/>
        <end position="229"/>
    </location>
</feature>
<keyword evidence="4 6" id="KW-0238">DNA-binding</keyword>
<protein>
    <recommendedName>
        <fullName evidence="6">RNA polymerase sigma factor FliA</fullName>
    </recommendedName>
    <alternativeName>
        <fullName evidence="6">RNA polymerase sigma factor for flagellar operon</fullName>
    </alternativeName>
    <alternativeName>
        <fullName evidence="6">Sigma F</fullName>
    </alternativeName>
    <alternativeName>
        <fullName evidence="6">Sigma-28</fullName>
    </alternativeName>
</protein>
<dbReference type="PIRSF" id="PIRSF000770">
    <property type="entry name" value="RNA_pol_sigma-SigE/K"/>
    <property type="match status" value="1"/>
</dbReference>
<evidence type="ECO:0000256" key="2">
    <source>
        <dbReference type="ARBA" id="ARBA00023015"/>
    </source>
</evidence>
<keyword evidence="5 6" id="KW-0804">Transcription</keyword>
<comment type="similarity">
    <text evidence="6">Belongs to the sigma-70 factor family. FliA subfamily.</text>
</comment>
<feature type="region of interest" description="Sigma-70 factor domain-4" evidence="6">
    <location>
        <begin position="182"/>
        <end position="230"/>
    </location>
</feature>
<reference evidence="9" key="1">
    <citation type="submission" date="2021-10" db="EMBL/GenBank/DDBJ databases">
        <title>The complete genome sequence of Leeia sp. TBRC 13508.</title>
        <authorList>
            <person name="Charoenyingcharoen P."/>
            <person name="Yukphan P."/>
        </authorList>
    </citation>
    <scope>NUCLEOTIDE SEQUENCE</scope>
    <source>
        <strain evidence="9">TBRC 13508</strain>
    </source>
</reference>
<sequence length="244" mass="28032">MYKQDQKQQLLNRIDQHAGLVKKIAHHLIMRLPPSVELDDLIQVGMMGLMEAAHHFDASQGVQFETFASQRIRGAMLDELRGQDWLPRQVRRQLKEVEQAMHQLEHQLGRSASEKEIACHMGLPLEELQKTIDDGKGHQLVYLEDFADGDDHGLLDILMPDHEADPDRIIEKDNFRKALVNAITNLPEREKLLMALYYEQELNLKEIGEVLGVSESRISQLHTQAISRIRSNLTEWLTPSRTGH</sequence>
<dbReference type="InterPro" id="IPR028617">
    <property type="entry name" value="Sigma70_FliA"/>
</dbReference>
<gene>
    <name evidence="6" type="primary">fliA</name>
    <name evidence="9" type="ORF">LIN78_09075</name>
</gene>
<dbReference type="InterPro" id="IPR000943">
    <property type="entry name" value="RNA_pol_sigma70"/>
</dbReference>
<evidence type="ECO:0000256" key="6">
    <source>
        <dbReference type="HAMAP-Rule" id="MF_00962"/>
    </source>
</evidence>
<dbReference type="PANTHER" id="PTHR30385:SF7">
    <property type="entry name" value="RNA POLYMERASE SIGMA FACTOR FLIA"/>
    <property type="match status" value="1"/>
</dbReference>
<dbReference type="SUPFAM" id="SSF88659">
    <property type="entry name" value="Sigma3 and sigma4 domains of RNA polymerase sigma factors"/>
    <property type="match status" value="2"/>
</dbReference>
<feature type="DNA-binding region" description="H-T-H motif" evidence="6">
    <location>
        <begin position="204"/>
        <end position="223"/>
    </location>
</feature>
<dbReference type="Pfam" id="PF04545">
    <property type="entry name" value="Sigma70_r4"/>
    <property type="match status" value="1"/>
</dbReference>
<organism evidence="9 10">
    <name type="scientific">Leeia speluncae</name>
    <dbReference type="NCBI Taxonomy" id="2884804"/>
    <lineage>
        <taxon>Bacteria</taxon>
        <taxon>Pseudomonadati</taxon>
        <taxon>Pseudomonadota</taxon>
        <taxon>Betaproteobacteria</taxon>
        <taxon>Neisseriales</taxon>
        <taxon>Leeiaceae</taxon>
        <taxon>Leeia</taxon>
    </lineage>
</organism>
<comment type="function">
    <text evidence="6">Sigma factors are initiation factors that promote the attachment of RNA polymerase to specific initiation sites and are then released. This sigma factor controls the expression of flagella-related genes.</text>
</comment>
<evidence type="ECO:0000259" key="7">
    <source>
        <dbReference type="PROSITE" id="PS00715"/>
    </source>
</evidence>
<dbReference type="CDD" id="cd06171">
    <property type="entry name" value="Sigma70_r4"/>
    <property type="match status" value="1"/>
</dbReference>
<evidence type="ECO:0000259" key="8">
    <source>
        <dbReference type="PROSITE" id="PS00716"/>
    </source>
</evidence>
<dbReference type="NCBIfam" id="TIGR02937">
    <property type="entry name" value="sigma70-ECF"/>
    <property type="match status" value="1"/>
</dbReference>
<dbReference type="InterPro" id="IPR007630">
    <property type="entry name" value="RNA_pol_sigma70_r4"/>
</dbReference>
<dbReference type="PANTHER" id="PTHR30385">
    <property type="entry name" value="SIGMA FACTOR F FLAGELLAR"/>
    <property type="match status" value="1"/>
</dbReference>
<keyword evidence="1 6" id="KW-0963">Cytoplasm</keyword>
<dbReference type="SUPFAM" id="SSF88946">
    <property type="entry name" value="Sigma2 domain of RNA polymerase sigma factors"/>
    <property type="match status" value="1"/>
</dbReference>
<evidence type="ECO:0000313" key="9">
    <source>
        <dbReference type="EMBL" id="MCB6183701.1"/>
    </source>
</evidence>
<dbReference type="Pfam" id="PF04542">
    <property type="entry name" value="Sigma70_r2"/>
    <property type="match status" value="1"/>
</dbReference>
<dbReference type="RefSeq" id="WP_227180479.1">
    <property type="nucleotide sequence ID" value="NZ_JAJBZT010000004.1"/>
</dbReference>
<evidence type="ECO:0000256" key="3">
    <source>
        <dbReference type="ARBA" id="ARBA00023082"/>
    </source>
</evidence>
<dbReference type="PRINTS" id="PR00046">
    <property type="entry name" value="SIGMA70FCT"/>
</dbReference>
<keyword evidence="2 6" id="KW-0805">Transcription regulation</keyword>
<dbReference type="Proteomes" id="UP001165395">
    <property type="component" value="Unassembled WGS sequence"/>
</dbReference>
<dbReference type="EMBL" id="JAJBZT010000004">
    <property type="protein sequence ID" value="MCB6183701.1"/>
    <property type="molecule type" value="Genomic_DNA"/>
</dbReference>
<dbReference type="InterPro" id="IPR012845">
    <property type="entry name" value="RNA_pol_sigma_FliA_WhiG"/>
</dbReference>
<feature type="short sequence motif" description="Interaction with polymerase core subunit RpoC" evidence="6">
    <location>
        <begin position="40"/>
        <end position="43"/>
    </location>
</feature>